<evidence type="ECO:0000313" key="6">
    <source>
        <dbReference type="EMBL" id="TCT01618.1"/>
    </source>
</evidence>
<protein>
    <submittedName>
        <fullName evidence="6">Amino acid ABC transporter substrate-binding protein (PAAT family)</fullName>
    </submittedName>
</protein>
<keyword evidence="2" id="KW-0813">Transport</keyword>
<feature type="signal peptide" evidence="4">
    <location>
        <begin position="1"/>
        <end position="22"/>
    </location>
</feature>
<evidence type="ECO:0000256" key="2">
    <source>
        <dbReference type="ARBA" id="ARBA00022448"/>
    </source>
</evidence>
<name>A0A4V2UX01_9BURK</name>
<dbReference type="Gene3D" id="3.40.190.10">
    <property type="entry name" value="Periplasmic binding protein-like II"/>
    <property type="match status" value="2"/>
</dbReference>
<dbReference type="GO" id="GO:0005576">
    <property type="term" value="C:extracellular region"/>
    <property type="evidence" value="ECO:0007669"/>
    <property type="project" value="TreeGrafter"/>
</dbReference>
<dbReference type="OrthoDB" id="7240770at2"/>
<evidence type="ECO:0000259" key="5">
    <source>
        <dbReference type="SMART" id="SM00062"/>
    </source>
</evidence>
<dbReference type="RefSeq" id="WP_132585817.1">
    <property type="nucleotide sequence ID" value="NZ_SMAJ01000023.1"/>
</dbReference>
<dbReference type="InterPro" id="IPR001638">
    <property type="entry name" value="Solute-binding_3/MltF_N"/>
</dbReference>
<feature type="domain" description="Solute-binding protein family 3/N-terminal" evidence="5">
    <location>
        <begin position="34"/>
        <end position="266"/>
    </location>
</feature>
<comment type="similarity">
    <text evidence="1">Belongs to the bacterial solute-binding protein 3 family.</text>
</comment>
<dbReference type="SMART" id="SM00062">
    <property type="entry name" value="PBPb"/>
    <property type="match status" value="1"/>
</dbReference>
<comment type="caution">
    <text evidence="6">The sequence shown here is derived from an EMBL/GenBank/DDBJ whole genome shotgun (WGS) entry which is preliminary data.</text>
</comment>
<dbReference type="SUPFAM" id="SSF53850">
    <property type="entry name" value="Periplasmic binding protein-like II"/>
    <property type="match status" value="1"/>
</dbReference>
<dbReference type="Pfam" id="PF00497">
    <property type="entry name" value="SBP_bac_3"/>
    <property type="match status" value="1"/>
</dbReference>
<feature type="chain" id="PRO_5020385341" evidence="4">
    <location>
        <begin position="23"/>
        <end position="299"/>
    </location>
</feature>
<dbReference type="GO" id="GO:0006865">
    <property type="term" value="P:amino acid transport"/>
    <property type="evidence" value="ECO:0007669"/>
    <property type="project" value="TreeGrafter"/>
</dbReference>
<dbReference type="InterPro" id="IPR051455">
    <property type="entry name" value="Bact_solute-bind_prot3"/>
</dbReference>
<accession>A0A4V2UX01</accession>
<evidence type="ECO:0000313" key="7">
    <source>
        <dbReference type="Proteomes" id="UP000295525"/>
    </source>
</evidence>
<dbReference type="PANTHER" id="PTHR30085:SF2">
    <property type="entry name" value="GLUTAMATE_ASPARTATE IMPORT SOLUTE-BINDING PROTEIN"/>
    <property type="match status" value="1"/>
</dbReference>
<reference evidence="6 7" key="1">
    <citation type="submission" date="2019-03" db="EMBL/GenBank/DDBJ databases">
        <title>Genomic Encyclopedia of Type Strains, Phase IV (KMG-IV): sequencing the most valuable type-strain genomes for metagenomic binning, comparative biology and taxonomic classification.</title>
        <authorList>
            <person name="Goeker M."/>
        </authorList>
    </citation>
    <scope>NUCLEOTIDE SEQUENCE [LARGE SCALE GENOMIC DNA]</scope>
    <source>
        <strain evidence="6 7">DSM 24591</strain>
    </source>
</reference>
<keyword evidence="3 4" id="KW-0732">Signal</keyword>
<dbReference type="EMBL" id="SMAJ01000023">
    <property type="protein sequence ID" value="TCT01618.1"/>
    <property type="molecule type" value="Genomic_DNA"/>
</dbReference>
<proteinExistence type="inferred from homology"/>
<evidence type="ECO:0000256" key="3">
    <source>
        <dbReference type="ARBA" id="ARBA00022729"/>
    </source>
</evidence>
<dbReference type="Proteomes" id="UP000295525">
    <property type="component" value="Unassembled WGS sequence"/>
</dbReference>
<evidence type="ECO:0000256" key="1">
    <source>
        <dbReference type="ARBA" id="ARBA00010333"/>
    </source>
</evidence>
<keyword evidence="7" id="KW-1185">Reference proteome</keyword>
<gene>
    <name evidence="6" type="ORF">EDC26_12316</name>
</gene>
<evidence type="ECO:0000256" key="4">
    <source>
        <dbReference type="SAM" id="SignalP"/>
    </source>
</evidence>
<dbReference type="CDD" id="cd13688">
    <property type="entry name" value="PBP2_GltI_DEBP"/>
    <property type="match status" value="1"/>
</dbReference>
<dbReference type="PANTHER" id="PTHR30085">
    <property type="entry name" value="AMINO ACID ABC TRANSPORTER PERMEASE"/>
    <property type="match status" value="1"/>
</dbReference>
<dbReference type="AlphaFoldDB" id="A0A4V2UX01"/>
<sequence>MKFMPLVLAATVTVIGMAAAHAEGRLDKIKSSGEITLGYRDASIPFSYLDDHQKPIGYSMDICRNIAAAVKKDLKLASLKIKEVPVTSSTRIPLVANGTVDLSCGSATNNAERQQQVSFAPTTFVTATRFAALKSSKVKDLPDFKGKTVVSVSGTSNLRWLVQANNDQKLGMKIITAKDHPEAFLTVESGRASAFFMDDILLAGLVATSHVPKNWMISKTAYTIEPYGIIEPKGDEAFKTAVDNAVKTMMKDGTLDRLYAKWFTKAIPPKNVNLNWAMTPELKKVIAHPTDSPDPAVYK</sequence>
<dbReference type="GO" id="GO:0030288">
    <property type="term" value="C:outer membrane-bounded periplasmic space"/>
    <property type="evidence" value="ECO:0007669"/>
    <property type="project" value="TreeGrafter"/>
</dbReference>
<organism evidence="6 7">
    <name type="scientific">Paralcaligenes ureilyticus</name>
    <dbReference type="NCBI Taxonomy" id="627131"/>
    <lineage>
        <taxon>Bacteria</taxon>
        <taxon>Pseudomonadati</taxon>
        <taxon>Pseudomonadota</taxon>
        <taxon>Betaproteobacteria</taxon>
        <taxon>Burkholderiales</taxon>
        <taxon>Alcaligenaceae</taxon>
        <taxon>Paralcaligenes</taxon>
    </lineage>
</organism>